<feature type="compositionally biased region" description="Low complexity" evidence="1">
    <location>
        <begin position="1"/>
        <end position="10"/>
    </location>
</feature>
<dbReference type="AlphaFoldDB" id="A0A9P7JPP4"/>
<evidence type="ECO:0000256" key="1">
    <source>
        <dbReference type="SAM" id="MobiDB-lite"/>
    </source>
</evidence>
<organism evidence="2 3">
    <name type="scientific">Suillus discolor</name>
    <dbReference type="NCBI Taxonomy" id="1912936"/>
    <lineage>
        <taxon>Eukaryota</taxon>
        <taxon>Fungi</taxon>
        <taxon>Dikarya</taxon>
        <taxon>Basidiomycota</taxon>
        <taxon>Agaricomycotina</taxon>
        <taxon>Agaricomycetes</taxon>
        <taxon>Agaricomycetidae</taxon>
        <taxon>Boletales</taxon>
        <taxon>Suillineae</taxon>
        <taxon>Suillaceae</taxon>
        <taxon>Suillus</taxon>
    </lineage>
</organism>
<feature type="region of interest" description="Disordered" evidence="1">
    <location>
        <begin position="184"/>
        <end position="286"/>
    </location>
</feature>
<feature type="compositionally biased region" description="Low complexity" evidence="1">
    <location>
        <begin position="1069"/>
        <end position="1087"/>
    </location>
</feature>
<feature type="compositionally biased region" description="Polar residues" evidence="1">
    <location>
        <begin position="113"/>
        <end position="125"/>
    </location>
</feature>
<proteinExistence type="predicted"/>
<evidence type="ECO:0000313" key="2">
    <source>
        <dbReference type="EMBL" id="KAG2096303.1"/>
    </source>
</evidence>
<gene>
    <name evidence="2" type="ORF">F5147DRAFT_778352</name>
</gene>
<accession>A0A9P7JPP4</accession>
<feature type="region of interest" description="Disordered" evidence="1">
    <location>
        <begin position="881"/>
        <end position="1006"/>
    </location>
</feature>
<feature type="compositionally biased region" description="Pro residues" evidence="1">
    <location>
        <begin position="11"/>
        <end position="20"/>
    </location>
</feature>
<feature type="region of interest" description="Disordered" evidence="1">
    <location>
        <begin position="1060"/>
        <end position="1093"/>
    </location>
</feature>
<feature type="compositionally biased region" description="Polar residues" evidence="1">
    <location>
        <begin position="953"/>
        <end position="981"/>
    </location>
</feature>
<feature type="region of interest" description="Disordered" evidence="1">
    <location>
        <begin position="503"/>
        <end position="523"/>
    </location>
</feature>
<keyword evidence="3" id="KW-1185">Reference proteome</keyword>
<feature type="region of interest" description="Disordered" evidence="1">
    <location>
        <begin position="96"/>
        <end position="163"/>
    </location>
</feature>
<feature type="region of interest" description="Disordered" evidence="1">
    <location>
        <begin position="1"/>
        <end position="29"/>
    </location>
</feature>
<dbReference type="Proteomes" id="UP000823399">
    <property type="component" value="Unassembled WGS sequence"/>
</dbReference>
<dbReference type="EMBL" id="JABBWM010000070">
    <property type="protein sequence ID" value="KAG2096303.1"/>
    <property type="molecule type" value="Genomic_DNA"/>
</dbReference>
<feature type="compositionally biased region" description="Low complexity" evidence="1">
    <location>
        <begin position="910"/>
        <end position="921"/>
    </location>
</feature>
<comment type="caution">
    <text evidence="2">The sequence shown here is derived from an EMBL/GenBank/DDBJ whole genome shotgun (WGS) entry which is preliminary data.</text>
</comment>
<feature type="compositionally biased region" description="Polar residues" evidence="1">
    <location>
        <begin position="184"/>
        <end position="195"/>
    </location>
</feature>
<dbReference type="GeneID" id="64704379"/>
<sequence>MTHTFGEYPYPLEPGAPPPQSYSTSSQSMHLLPGRDYVQEQYGGGCRPKTPPVELTPTRLRSRIKATQHDVGIVKEAAIRRQENSFPPDALTIPAAPAPAHPTYDNSVMGGDVSSTQALPQGNRHTSPRLHDPDPPDPAPLQDMFYDPMEAQPSGWLPQHSNSFGEMDDASFTALLMETQGHFMSSDASPSFTNQPSSSHAPSHEPPVPQSAEGSSRQIAPMTTNVIPPTPLKDVASSYSLSDPPRYPSPHERGASVDARNVNDLFSDPQGSKDAPSSMSDQSFVPGRKSANTNAILEAAFVEIEQSFLELSGSTSIPVQQVINWFLKSRGQTTVSTNFWNIYARSYFKDHTEQELAWVGHKVPADGGSPGMSIQTKCYDLFKEAFPDTYKDILSVHDEVKMLSASPQTVSQRAQEFQKYYRRMFSIADSAAAKFGFETAMVICGKIVNQDASLGQVHTTPGAAEFWSTRCRADDDTIIGHLKAHVYNKTSMAVVENAFDDLPEDDKEASSRDADSIPSTEVEGRDESLRWLKKEIAKQVTKLGGKFASDKNFPWKTMPSTLASGGLNIEGYPAHMCLMPGESHDPTSKNNKGIGVLTFKEVAALVDAYKAGTMWVVKSSNTHTSLIESTEPVIIREAPPSTWEHASARCMFADRHTDYGGPECVGTSVAQTRVKKGKNVSRARDPEHGEAVMSRPPARPFKVVAKPISKPQTPPPARPFRVVTRPAAPMAPKAAAQEVIELTSTSEGSRDVTAEVDIEYEDDSRGKKRKLKSGSSSQMSKKRVSAEVVIELTKEGVHSKAKPSPSDASVLKGGPLSPLTVGSSSVDEHLSGDEAAQPVQPAARIRDGPSNVQPKSKALPKPKRITKASWAAMRRAHKMMYAVDSEEEDAPGQKDSKATADAGKGAVVLADPQPDAAAQPANPTPIEPPATMVTTLSPLEVTPSVAAQHEGSEQPQPSNGTLQTMSSPSTPGNDENGTPKAQSIERPSSHPAGERPLPQPEPLHTDPHIEAANRYAHSPLLQCDAPITHKAPLHMHELPRHPREPSVLLREPLLHPRAPSVPLREPLLHPHAPSAPFTTHTHPHPTSGLNPHGLPRTHNLEEARYAHVPMGYNHPSYPSHYNSPAEGYDDRYDDRRHPSDLYYQDMCGHDGRYYGDTNRWADRR</sequence>
<feature type="region of interest" description="Disordered" evidence="1">
    <location>
        <begin position="1117"/>
        <end position="1136"/>
    </location>
</feature>
<feature type="region of interest" description="Disordered" evidence="1">
    <location>
        <begin position="741"/>
        <end position="866"/>
    </location>
</feature>
<protein>
    <submittedName>
        <fullName evidence="2">Uncharacterized protein</fullName>
    </submittedName>
</protein>
<dbReference type="OrthoDB" id="2689207at2759"/>
<name>A0A9P7JPP4_9AGAM</name>
<dbReference type="RefSeq" id="XP_041288146.1">
    <property type="nucleotide sequence ID" value="XM_041442120.1"/>
</dbReference>
<evidence type="ECO:0000313" key="3">
    <source>
        <dbReference type="Proteomes" id="UP000823399"/>
    </source>
</evidence>
<reference evidence="2" key="1">
    <citation type="journal article" date="2020" name="New Phytol.">
        <title>Comparative genomics reveals dynamic genome evolution in host specialist ectomycorrhizal fungi.</title>
        <authorList>
            <person name="Lofgren L.A."/>
            <person name="Nguyen N.H."/>
            <person name="Vilgalys R."/>
            <person name="Ruytinx J."/>
            <person name="Liao H.L."/>
            <person name="Branco S."/>
            <person name="Kuo A."/>
            <person name="LaButti K."/>
            <person name="Lipzen A."/>
            <person name="Andreopoulos W."/>
            <person name="Pangilinan J."/>
            <person name="Riley R."/>
            <person name="Hundley H."/>
            <person name="Na H."/>
            <person name="Barry K."/>
            <person name="Grigoriev I.V."/>
            <person name="Stajich J.E."/>
            <person name="Kennedy P.G."/>
        </authorList>
    </citation>
    <scope>NUCLEOTIDE SEQUENCE</scope>
    <source>
        <strain evidence="2">FC423</strain>
    </source>
</reference>
<feature type="compositionally biased region" description="Polar residues" evidence="1">
    <location>
        <begin position="212"/>
        <end position="227"/>
    </location>
</feature>